<dbReference type="GO" id="GO:0003677">
    <property type="term" value="F:DNA binding"/>
    <property type="evidence" value="ECO:0007669"/>
    <property type="project" value="InterPro"/>
</dbReference>
<dbReference type="InterPro" id="IPR007121">
    <property type="entry name" value="RNA_pol_bsu_CS"/>
</dbReference>
<dbReference type="InterPro" id="IPR000722">
    <property type="entry name" value="RNA_pol_asu"/>
</dbReference>
<dbReference type="InterPro" id="IPR007641">
    <property type="entry name" value="RNA_pol_Rpb2_7"/>
</dbReference>
<dbReference type="GO" id="GO:0000428">
    <property type="term" value="C:DNA-directed RNA polymerase complex"/>
    <property type="evidence" value="ECO:0007669"/>
    <property type="project" value="UniProtKB-KW"/>
</dbReference>
<dbReference type="Pfam" id="PF04565">
    <property type="entry name" value="RNA_pol_Rpb2_3"/>
    <property type="match status" value="1"/>
</dbReference>
<keyword evidence="4 10" id="KW-0240">DNA-directed RNA polymerase</keyword>
<dbReference type="SUPFAM" id="SSF64484">
    <property type="entry name" value="beta and beta-prime subunits of DNA dependent RNA-polymerase"/>
    <property type="match status" value="2"/>
</dbReference>
<comment type="similarity">
    <text evidence="3">In the C-terminal section; belongs to the RNA polymerase beta' chain family.</text>
</comment>
<feature type="domain" description="RNA polymerase N-terminal" evidence="11">
    <location>
        <begin position="706"/>
        <end position="894"/>
    </location>
</feature>
<geneLocation type="plasmid" evidence="12">
    <name>pSKL</name>
</geneLocation>
<dbReference type="InterPro" id="IPR037033">
    <property type="entry name" value="DNA-dir_RNAP_su2_hyb_sf"/>
</dbReference>
<protein>
    <recommendedName>
        <fullName evidence="10">DNA-directed RNA polymerase subunit beta</fullName>
        <ecNumber evidence="10">2.7.7.6</ecNumber>
    </recommendedName>
</protein>
<dbReference type="EC" id="2.7.7.6" evidence="10"/>
<dbReference type="Pfam" id="PF04560">
    <property type="entry name" value="RNA_pol_Rpb2_7"/>
    <property type="match status" value="1"/>
</dbReference>
<keyword evidence="7 10" id="KW-0804">Transcription</keyword>
<evidence type="ECO:0000256" key="1">
    <source>
        <dbReference type="ARBA" id="ARBA00006835"/>
    </source>
</evidence>
<keyword evidence="12" id="KW-0614">Plasmid</keyword>
<evidence type="ECO:0000256" key="7">
    <source>
        <dbReference type="ARBA" id="ARBA00023163"/>
    </source>
</evidence>
<comment type="similarity">
    <text evidence="1 9">Belongs to the RNA polymerase beta chain family.</text>
</comment>
<dbReference type="GO" id="GO:0003899">
    <property type="term" value="F:DNA-directed RNA polymerase activity"/>
    <property type="evidence" value="ECO:0007669"/>
    <property type="project" value="UniProtKB-EC"/>
</dbReference>
<evidence type="ECO:0000256" key="9">
    <source>
        <dbReference type="RuleBase" id="RU000434"/>
    </source>
</evidence>
<dbReference type="Gene3D" id="2.40.40.20">
    <property type="match status" value="1"/>
</dbReference>
<evidence type="ECO:0000256" key="3">
    <source>
        <dbReference type="ARBA" id="ARBA00009839"/>
    </source>
</evidence>
<dbReference type="AlphaFoldDB" id="Q04387"/>
<dbReference type="InterPro" id="IPR015712">
    <property type="entry name" value="DNA-dir_RNA_pol_su2"/>
</dbReference>
<dbReference type="GO" id="GO:0032549">
    <property type="term" value="F:ribonucleoside binding"/>
    <property type="evidence" value="ECO:0007669"/>
    <property type="project" value="InterPro"/>
</dbReference>
<keyword evidence="5 10" id="KW-0808">Transferase</keyword>
<dbReference type="Pfam" id="PF00623">
    <property type="entry name" value="RNA_pol_Rpb1_2"/>
    <property type="match status" value="1"/>
</dbReference>
<dbReference type="PROSITE" id="PS01166">
    <property type="entry name" value="RNA_POL_BETA"/>
    <property type="match status" value="1"/>
</dbReference>
<evidence type="ECO:0000256" key="4">
    <source>
        <dbReference type="ARBA" id="ARBA00022478"/>
    </source>
</evidence>
<dbReference type="Pfam" id="PF00562">
    <property type="entry name" value="RNA_pol_Rpb2_6"/>
    <property type="match status" value="3"/>
</dbReference>
<sequence length="985" mass="114268">MEYTDYGQIKIYETLFEDLDVSTIKNTPIECIEMKLSYCGIYNNRELPIMVGSKFDLHDNILGIKGYFIIDGICKSVNNIKMTERISFSKDRAYLTDNSKIEIKDMFNYVIKKDNKSRKWSLPINWRDIIKYSSNKKELEDHLSLIYTKSDKVIKNEIDLMIICYMFECWLGIKKESVHPWRLITPGELIYDIINKGEDVVKCFRTNTWKVKYINNVNSVSEDMKHYNIVGDIESIRRITIPTQRENTNMENRMVKLEDKYKICPVQTSDGALCGTVYYLCKDSKVTNTPQKVIEKEEGNYHTFLNSVYIGKTSIEYINKHKDNGDIHKINDIYYIFNRYGRVIKSNSIVSYTASLIPYRKNNPPIRSMFSCSMMKQAISGENIYSKNLLNTKSLIFGGLGHDIVVAIMPWYGYNIEDAIVINKKTASKFRSRKCRIYRENNCKIIGIYVKKNQYIIKGQLLYKTYNPELVKTIEFIYSDQDGTIDELKHSEKYIKLVIIKERDLEVGDKMTSRHGQKGVVSLILNNNEMPYYYEKNMKKEIDLLINPHAFPSRMTMGQIKEMGNNEKEVYVNNKKLDNKILVGRCFYMALRHQVDDKIQYRNSGNIDIINKQPVSGKKNNGGLRFGQMERDILIGLGAWNTLKELWSIDKTNIYVCPKSGKINPKCCKIKRESHQYFKICLSYMRALGHDILIKNNKYSIIEFDPSDLKKTTTLKFGDLDPLDIRIYRKIVVLPLCLRSTYLNKLYTKHLDNTKEIEKEIKKLLKSKKGAYHKLVEGHRVDHCIRSVIVPDPTLDIYTVKIPLGANISTSYGILNRQPSLNVDSMKIVKLIQGKNKTISFNPLLCKSFNADFDGDEMNIYGIKNEESIQELKQKLIVKEDKTQDYILGKEIINKGLTANRQGIKLMIEKGSKGKEFNYTHMFEKIGQVTINENIKTYIDQPYNGEIKDDDWYILSMAARQSAASIGVNTPITGYLESVCNQMYI</sequence>
<comment type="similarity">
    <text evidence="2">In the N-terminal section; belongs to the RNA polymerase beta chain family.</text>
</comment>
<dbReference type="PIR" id="S15965">
    <property type="entry name" value="S15965"/>
</dbReference>
<dbReference type="InterPro" id="IPR006592">
    <property type="entry name" value="RNA_pol_N"/>
</dbReference>
<name>Q04387_LACKL</name>
<comment type="catalytic activity">
    <reaction evidence="8 10">
        <text>RNA(n) + a ribonucleoside 5'-triphosphate = RNA(n+1) + diphosphate</text>
        <dbReference type="Rhea" id="RHEA:21248"/>
        <dbReference type="Rhea" id="RHEA-COMP:14527"/>
        <dbReference type="Rhea" id="RHEA-COMP:17342"/>
        <dbReference type="ChEBI" id="CHEBI:33019"/>
        <dbReference type="ChEBI" id="CHEBI:61557"/>
        <dbReference type="ChEBI" id="CHEBI:140395"/>
        <dbReference type="EC" id="2.7.7.6"/>
    </reaction>
</comment>
<accession>Q04387</accession>
<dbReference type="EMBL" id="X54850">
    <property type="protein sequence ID" value="CAA38625.1"/>
    <property type="molecule type" value="Genomic_DNA"/>
</dbReference>
<evidence type="ECO:0000313" key="12">
    <source>
        <dbReference type="EMBL" id="CAA38625.1"/>
    </source>
</evidence>
<evidence type="ECO:0000256" key="6">
    <source>
        <dbReference type="ARBA" id="ARBA00022695"/>
    </source>
</evidence>
<comment type="function">
    <text evidence="10">DNA-dependent RNA polymerase catalyzes the transcription of DNA into RNA using the four ribonucleoside triphosphates as substrates.</text>
</comment>
<dbReference type="PANTHER" id="PTHR20856">
    <property type="entry name" value="DNA-DIRECTED RNA POLYMERASE I SUBUNIT 2"/>
    <property type="match status" value="1"/>
</dbReference>
<organism evidence="12">
    <name type="scientific">Lachancea kluyveri</name>
    <name type="common">Yeast</name>
    <name type="synonym">Saccharomyces kluyveri</name>
    <dbReference type="NCBI Taxonomy" id="4934"/>
    <lineage>
        <taxon>Eukaryota</taxon>
        <taxon>Fungi</taxon>
        <taxon>Dikarya</taxon>
        <taxon>Ascomycota</taxon>
        <taxon>Saccharomycotina</taxon>
        <taxon>Saccharomycetes</taxon>
        <taxon>Saccharomycetales</taxon>
        <taxon>Saccharomycetaceae</taxon>
        <taxon>Lachancea</taxon>
    </lineage>
</organism>
<evidence type="ECO:0000256" key="8">
    <source>
        <dbReference type="ARBA" id="ARBA00048552"/>
    </source>
</evidence>
<reference evidence="12" key="1">
    <citation type="journal article" date="1991" name="Mol. Gen. Genet.">
        <title>Genome organization of the linear plasmid, pSKL, isolated from Saccharomyces kluyveri.</title>
        <authorList>
            <person name="Hishinuma F."/>
            <person name="Hirai K."/>
        </authorList>
    </citation>
    <scope>NUCLEOTIDE SEQUENCE</scope>
    <source>
        <strain evidence="12">UVC40</strain>
        <plasmid evidence="12">pSKL</plasmid>
    </source>
</reference>
<proteinExistence type="inferred from homology"/>
<dbReference type="Gene3D" id="3.90.1800.10">
    <property type="entry name" value="RNA polymerase alpha subunit dimerisation domain"/>
    <property type="match status" value="1"/>
</dbReference>
<dbReference type="Gene3D" id="3.90.1100.10">
    <property type="match status" value="1"/>
</dbReference>
<keyword evidence="6 10" id="KW-0548">Nucleotidyltransferase</keyword>
<dbReference type="GO" id="GO:0006351">
    <property type="term" value="P:DNA-templated transcription"/>
    <property type="evidence" value="ECO:0007669"/>
    <property type="project" value="InterPro"/>
</dbReference>
<dbReference type="InterPro" id="IPR007645">
    <property type="entry name" value="RNA_pol_Rpb2_3"/>
</dbReference>
<evidence type="ECO:0000259" key="11">
    <source>
        <dbReference type="SMART" id="SM00663"/>
    </source>
</evidence>
<dbReference type="Gene3D" id="2.40.270.10">
    <property type="entry name" value="DNA-directed RNA polymerase, subunit 2, domain 6"/>
    <property type="match status" value="2"/>
</dbReference>
<evidence type="ECO:0000256" key="5">
    <source>
        <dbReference type="ARBA" id="ARBA00022679"/>
    </source>
</evidence>
<evidence type="ECO:0000256" key="2">
    <source>
        <dbReference type="ARBA" id="ARBA00007616"/>
    </source>
</evidence>
<dbReference type="InterPro" id="IPR007120">
    <property type="entry name" value="DNA-dir_RNAP_su2_dom"/>
</dbReference>
<evidence type="ECO:0000256" key="10">
    <source>
        <dbReference type="RuleBase" id="RU363031"/>
    </source>
</evidence>
<dbReference type="SMART" id="SM00663">
    <property type="entry name" value="RPOLA_N"/>
    <property type="match status" value="1"/>
</dbReference>